<dbReference type="InterPro" id="IPR010921">
    <property type="entry name" value="Trp_repressor/repl_initiator"/>
</dbReference>
<dbReference type="SUPFAM" id="SSF48295">
    <property type="entry name" value="TrpR-like"/>
    <property type="match status" value="2"/>
</dbReference>
<feature type="region of interest" description="Disordered" evidence="2">
    <location>
        <begin position="109"/>
        <end position="129"/>
    </location>
</feature>
<evidence type="ECO:0000313" key="4">
    <source>
        <dbReference type="EMBL" id="KPL74707.1"/>
    </source>
</evidence>
<comment type="caution">
    <text evidence="4">The sequence shown here is derived from an EMBL/GenBank/DDBJ whole genome shotgun (WGS) entry which is preliminary data.</text>
</comment>
<gene>
    <name evidence="4" type="ORF">ADM99_01065</name>
</gene>
<dbReference type="PANTHER" id="PTHR33795">
    <property type="entry name" value="INSERTION ELEMENT IS150 PROTEIN INSJ"/>
    <property type="match status" value="1"/>
</dbReference>
<dbReference type="STRING" id="229920.ADM99_01065"/>
<evidence type="ECO:0000259" key="3">
    <source>
        <dbReference type="Pfam" id="PF13518"/>
    </source>
</evidence>
<protein>
    <recommendedName>
        <fullName evidence="3">Insertion element IS150 protein InsJ-like helix-turn-helix domain-containing protein</fullName>
    </recommendedName>
</protein>
<dbReference type="InterPro" id="IPR036388">
    <property type="entry name" value="WH-like_DNA-bd_sf"/>
</dbReference>
<keyword evidence="5" id="KW-1185">Reference proteome</keyword>
<dbReference type="EMBL" id="LGCK01000002">
    <property type="protein sequence ID" value="KPL74707.1"/>
    <property type="molecule type" value="Genomic_DNA"/>
</dbReference>
<proteinExistence type="inferred from homology"/>
<accession>A0A0P6XID3</accession>
<reference evidence="4 5" key="1">
    <citation type="submission" date="2015-07" db="EMBL/GenBank/DDBJ databases">
        <title>Genome sequence of Leptolinea tardivitalis DSM 16556.</title>
        <authorList>
            <person name="Hemp J."/>
            <person name="Ward L.M."/>
            <person name="Pace L.A."/>
            <person name="Fischer W.W."/>
        </authorList>
    </citation>
    <scope>NUCLEOTIDE SEQUENCE [LARGE SCALE GENOMIC DNA]</scope>
    <source>
        <strain evidence="4 5">YMTK-2</strain>
    </source>
</reference>
<dbReference type="AlphaFoldDB" id="A0A0P6XID3"/>
<comment type="similarity">
    <text evidence="1">Belongs to the IS150/IS1296 orfA family.</text>
</comment>
<organism evidence="4 5">
    <name type="scientific">Leptolinea tardivitalis</name>
    <dbReference type="NCBI Taxonomy" id="229920"/>
    <lineage>
        <taxon>Bacteria</taxon>
        <taxon>Bacillati</taxon>
        <taxon>Chloroflexota</taxon>
        <taxon>Anaerolineae</taxon>
        <taxon>Anaerolineales</taxon>
        <taxon>Anaerolineaceae</taxon>
        <taxon>Leptolinea</taxon>
    </lineage>
</organism>
<name>A0A0P6XID3_9CHLR</name>
<dbReference type="Gene3D" id="1.10.10.10">
    <property type="entry name" value="Winged helix-like DNA-binding domain superfamily/Winged helix DNA-binding domain"/>
    <property type="match status" value="2"/>
</dbReference>
<evidence type="ECO:0000256" key="2">
    <source>
        <dbReference type="SAM" id="MobiDB-lite"/>
    </source>
</evidence>
<evidence type="ECO:0000313" key="5">
    <source>
        <dbReference type="Proteomes" id="UP000050430"/>
    </source>
</evidence>
<feature type="domain" description="Insertion element IS150 protein InsJ-like helix-turn-helix" evidence="3">
    <location>
        <begin position="62"/>
        <end position="114"/>
    </location>
</feature>
<evidence type="ECO:0000256" key="1">
    <source>
        <dbReference type="ARBA" id="ARBA00038232"/>
    </source>
</evidence>
<dbReference type="InterPro" id="IPR055247">
    <property type="entry name" value="InsJ-like_HTH"/>
</dbReference>
<feature type="domain" description="Insertion element IS150 protein InsJ-like helix-turn-helix" evidence="3">
    <location>
        <begin position="8"/>
        <end position="53"/>
    </location>
</feature>
<dbReference type="PANTHER" id="PTHR33795:SF1">
    <property type="entry name" value="INSERTION ELEMENT IS150 PROTEIN INSJ"/>
    <property type="match status" value="1"/>
</dbReference>
<sequence length="162" mass="19023">MTKCNQEEKLLAIIEVENGGSIYQVAKLHQISKSELQMWIRNYQQNGENGLKTHAYGCTSKQKYEVLKYMHDNQISFKETGVVLGIRPSTIWQWEKRYLENGIEGLEDKKKGRKPRVQKPKPPMTREEELLDRIQYLEAENAYLKKLNALVGEREKREKGIR</sequence>
<dbReference type="Proteomes" id="UP000050430">
    <property type="component" value="Unassembled WGS sequence"/>
</dbReference>
<dbReference type="GO" id="GO:0043565">
    <property type="term" value="F:sequence-specific DNA binding"/>
    <property type="evidence" value="ECO:0007669"/>
    <property type="project" value="InterPro"/>
</dbReference>
<dbReference type="Pfam" id="PF13518">
    <property type="entry name" value="HTH_28"/>
    <property type="match status" value="2"/>
</dbReference>
<dbReference type="InterPro" id="IPR052057">
    <property type="entry name" value="IS150/IS1296_orfA-like"/>
</dbReference>